<organism evidence="3 4">
    <name type="scientific">Sinorhizobium fredii (strain NBRC 101917 / NGR234)</name>
    <dbReference type="NCBI Taxonomy" id="394"/>
    <lineage>
        <taxon>Bacteria</taxon>
        <taxon>Pseudomonadati</taxon>
        <taxon>Pseudomonadota</taxon>
        <taxon>Alphaproteobacteria</taxon>
        <taxon>Hyphomicrobiales</taxon>
        <taxon>Rhizobiaceae</taxon>
        <taxon>Sinorhizobium/Ensifer group</taxon>
        <taxon>Sinorhizobium</taxon>
    </lineage>
</organism>
<evidence type="ECO:0000313" key="3">
    <source>
        <dbReference type="EMBL" id="ACP27152.1"/>
    </source>
</evidence>
<dbReference type="AlphaFoldDB" id="C3MBE3"/>
<feature type="region of interest" description="Disordered" evidence="1">
    <location>
        <begin position="1"/>
        <end position="22"/>
    </location>
</feature>
<dbReference type="PATRIC" id="fig|394.7.peg.6275"/>
<evidence type="ECO:0000313" key="4">
    <source>
        <dbReference type="Proteomes" id="UP000001054"/>
    </source>
</evidence>
<keyword evidence="4" id="KW-1185">Reference proteome</keyword>
<protein>
    <submittedName>
        <fullName evidence="3">Uncharacterized protein</fullName>
    </submittedName>
</protein>
<dbReference type="Proteomes" id="UP000001054">
    <property type="component" value="Chromosome"/>
</dbReference>
<keyword evidence="2" id="KW-0812">Transmembrane</keyword>
<name>C3MBE3_SINFN</name>
<proteinExistence type="predicted"/>
<gene>
    <name evidence="3" type="ordered locus">NGR_c34280</name>
</gene>
<feature type="transmembrane region" description="Helical" evidence="2">
    <location>
        <begin position="32"/>
        <end position="53"/>
    </location>
</feature>
<dbReference type="EMBL" id="CP001389">
    <property type="protein sequence ID" value="ACP27152.1"/>
    <property type="molecule type" value="Genomic_DNA"/>
</dbReference>
<evidence type="ECO:0000256" key="2">
    <source>
        <dbReference type="SAM" id="Phobius"/>
    </source>
</evidence>
<evidence type="ECO:0000256" key="1">
    <source>
        <dbReference type="SAM" id="MobiDB-lite"/>
    </source>
</evidence>
<dbReference type="KEGG" id="rhi:NGR_c34280"/>
<reference evidence="3 4" key="1">
    <citation type="journal article" date="2009" name="Appl. Environ. Microbiol.">
        <title>Rhizobium sp. strain NGR234 possesses a remarkable number of secretion systems.</title>
        <authorList>
            <person name="Schmeisser C."/>
            <person name="Liesegang H."/>
            <person name="Krysciak D."/>
            <person name="Bakkou N."/>
            <person name="Le Quere A."/>
            <person name="Wollherr A."/>
            <person name="Heinemeyer I."/>
            <person name="Morgenstern B."/>
            <person name="Pommerening-Roeser A."/>
            <person name="Flores M."/>
            <person name="Palacios R."/>
            <person name="Brenner S."/>
            <person name="Gottschalk G."/>
            <person name="Schmitz R.A."/>
            <person name="Broughton W.J."/>
            <person name="Perret X."/>
            <person name="Strittmatter A.W."/>
            <person name="Streit W.R."/>
        </authorList>
    </citation>
    <scope>NUCLEOTIDE SEQUENCE [LARGE SCALE GENOMIC DNA]</scope>
    <source>
        <strain evidence="4">NBRC 101917 / NGR234</strain>
    </source>
</reference>
<accession>C3MBE3</accession>
<sequence length="67" mass="7104">MLFRFPPRLQPRSRPSIAAQGHACGPPASSRFPFLIFSIPAAISALAMLVFAISNARRAVAVQLAAA</sequence>
<dbReference type="HOGENOM" id="CLU_2809507_0_0_5"/>
<keyword evidence="2" id="KW-1133">Transmembrane helix</keyword>
<keyword evidence="2" id="KW-0472">Membrane</keyword>